<gene>
    <name evidence="1" type="ordered locus">Sgly_0736</name>
</gene>
<evidence type="ECO:0000313" key="2">
    <source>
        <dbReference type="Proteomes" id="UP000007488"/>
    </source>
</evidence>
<dbReference type="STRING" id="645991.Sgly_0736"/>
<protein>
    <submittedName>
        <fullName evidence="1">Uncharacterized protein</fullName>
    </submittedName>
</protein>
<dbReference type="RefSeq" id="WP_013623968.1">
    <property type="nucleotide sequence ID" value="NC_015172.1"/>
</dbReference>
<dbReference type="OrthoDB" id="2595802at2"/>
<organism evidence="1 2">
    <name type="scientific">Syntrophobotulus glycolicus (strain DSM 8271 / FlGlyR)</name>
    <dbReference type="NCBI Taxonomy" id="645991"/>
    <lineage>
        <taxon>Bacteria</taxon>
        <taxon>Bacillati</taxon>
        <taxon>Bacillota</taxon>
        <taxon>Clostridia</taxon>
        <taxon>Eubacteriales</taxon>
        <taxon>Desulfitobacteriaceae</taxon>
        <taxon>Syntrophobotulus</taxon>
    </lineage>
</organism>
<accession>F0T0N2</accession>
<reference evidence="2" key="2">
    <citation type="submission" date="2011-02" db="EMBL/GenBank/DDBJ databases">
        <title>The complete genome of Syntrophobotulus glycolicus DSM 8271.</title>
        <authorList>
            <person name="Lucas S."/>
            <person name="Copeland A."/>
            <person name="Lapidus A."/>
            <person name="Bruce D."/>
            <person name="Goodwin L."/>
            <person name="Pitluck S."/>
            <person name="Kyrpides N."/>
            <person name="Mavromatis K."/>
            <person name="Pagani I."/>
            <person name="Ivanova N."/>
            <person name="Mikhailova N."/>
            <person name="Chertkov O."/>
            <person name="Held B."/>
            <person name="Detter J.C."/>
            <person name="Tapia R."/>
            <person name="Han C."/>
            <person name="Land M."/>
            <person name="Hauser L."/>
            <person name="Markowitz V."/>
            <person name="Cheng J.-F."/>
            <person name="Hugenholtz P."/>
            <person name="Woyke T."/>
            <person name="Wu D."/>
            <person name="Spring S."/>
            <person name="Schroeder M."/>
            <person name="Brambilla E."/>
            <person name="Klenk H.-P."/>
            <person name="Eisen J.A."/>
        </authorList>
    </citation>
    <scope>NUCLEOTIDE SEQUENCE [LARGE SCALE GENOMIC DNA]</scope>
    <source>
        <strain evidence="2">DSM 8271 / FlGlyR</strain>
    </source>
</reference>
<dbReference type="EMBL" id="CP002547">
    <property type="protein sequence ID" value="ADY55097.1"/>
    <property type="molecule type" value="Genomic_DNA"/>
</dbReference>
<dbReference type="AlphaFoldDB" id="F0T0N2"/>
<name>F0T0N2_SYNGF</name>
<dbReference type="KEGG" id="sgy:Sgly_0736"/>
<keyword evidence="2" id="KW-1185">Reference proteome</keyword>
<proteinExistence type="predicted"/>
<evidence type="ECO:0000313" key="1">
    <source>
        <dbReference type="EMBL" id="ADY55097.1"/>
    </source>
</evidence>
<sequence>MKEKVWVNIPLNYLEVLRDWSQFFAYESEDEENGKLVVYEFTTNTKEYCNFDQFLKENTIKHYIFRRVYTFTKREKDNAEILWLWTDDDAKESYTPELINHVCDACGKKIPHLDRHLLHVDYKKIKKYDIMSTYHGDTETIVSEKIKHLFNQEGITGVEFEPIYQIGKENQVIEGFYHLILREGIGDVVEPSEIIKKDYCPVCGFYDDFRCKTTLNFKRNTWKGLDICYTKNWFGGPPKFKSLIISNKLYRVLEQNKIKHVYFQPAYLID</sequence>
<dbReference type="Proteomes" id="UP000007488">
    <property type="component" value="Chromosome"/>
</dbReference>
<reference evidence="1 2" key="1">
    <citation type="journal article" date="2011" name="Stand. Genomic Sci.">
        <title>Complete genome sequence of Syntrophobotulus glycolicus type strain (FlGlyR).</title>
        <authorList>
            <person name="Han C."/>
            <person name="Mwirichia R."/>
            <person name="Chertkov O."/>
            <person name="Held B."/>
            <person name="Lapidus A."/>
            <person name="Nolan M."/>
            <person name="Lucas S."/>
            <person name="Hammon N."/>
            <person name="Deshpande S."/>
            <person name="Cheng J.F."/>
            <person name="Tapia R."/>
            <person name="Goodwin L."/>
            <person name="Pitluck S."/>
            <person name="Huntemann M."/>
            <person name="Liolios K."/>
            <person name="Ivanova N."/>
            <person name="Pagani I."/>
            <person name="Mavromatis K."/>
            <person name="Ovchinikova G."/>
            <person name="Pati A."/>
            <person name="Chen A."/>
            <person name="Palaniappan K."/>
            <person name="Land M."/>
            <person name="Hauser L."/>
            <person name="Brambilla E.M."/>
            <person name="Rohde M."/>
            <person name="Spring S."/>
            <person name="Sikorski J."/>
            <person name="Goker M."/>
            <person name="Woyke T."/>
            <person name="Bristow J."/>
            <person name="Eisen J.A."/>
            <person name="Markowitz V."/>
            <person name="Hugenholtz P."/>
            <person name="Kyrpides N.C."/>
            <person name="Klenk H.P."/>
            <person name="Detter J.C."/>
        </authorList>
    </citation>
    <scope>NUCLEOTIDE SEQUENCE [LARGE SCALE GENOMIC DNA]</scope>
    <source>
        <strain evidence="2">DSM 8271 / FlGlyR</strain>
    </source>
</reference>
<dbReference type="HOGENOM" id="CLU_1030264_0_0_9"/>